<organism evidence="4 5">
    <name type="scientific">Syncephalastrum racemosum</name>
    <name type="common">Filamentous fungus</name>
    <dbReference type="NCBI Taxonomy" id="13706"/>
    <lineage>
        <taxon>Eukaryota</taxon>
        <taxon>Fungi</taxon>
        <taxon>Fungi incertae sedis</taxon>
        <taxon>Mucoromycota</taxon>
        <taxon>Mucoromycotina</taxon>
        <taxon>Mucoromycetes</taxon>
        <taxon>Mucorales</taxon>
        <taxon>Syncephalastraceae</taxon>
        <taxon>Syncephalastrum</taxon>
    </lineage>
</organism>
<evidence type="ECO:0000256" key="3">
    <source>
        <dbReference type="SAM" id="MobiDB-lite"/>
    </source>
</evidence>
<evidence type="ECO:0000256" key="1">
    <source>
        <dbReference type="ARBA" id="ARBA00004123"/>
    </source>
</evidence>
<dbReference type="InterPro" id="IPR003888">
    <property type="entry name" value="FYrich_N"/>
</dbReference>
<evidence type="ECO:0000313" key="4">
    <source>
        <dbReference type="EMBL" id="ORY93528.1"/>
    </source>
</evidence>
<keyword evidence="2" id="KW-0539">Nucleus</keyword>
<dbReference type="EMBL" id="MCGN01000009">
    <property type="protein sequence ID" value="ORY93528.1"/>
    <property type="molecule type" value="Genomic_DNA"/>
</dbReference>
<proteinExistence type="predicted"/>
<dbReference type="InterPro" id="IPR003889">
    <property type="entry name" value="FYrich_C"/>
</dbReference>
<protein>
    <recommendedName>
        <fullName evidence="6">FYR N-terminal domain-containing protein</fullName>
    </recommendedName>
</protein>
<dbReference type="PROSITE" id="PS51542">
    <property type="entry name" value="FYRN"/>
    <property type="match status" value="1"/>
</dbReference>
<name>A0A1X2H5D1_SYNRA</name>
<comment type="subcellular location">
    <subcellularLocation>
        <location evidence="1">Nucleus</location>
    </subcellularLocation>
</comment>
<dbReference type="Proteomes" id="UP000242180">
    <property type="component" value="Unassembled WGS sequence"/>
</dbReference>
<dbReference type="InParanoid" id="A0A1X2H5D1"/>
<dbReference type="PROSITE" id="PS51543">
    <property type="entry name" value="FYRC"/>
    <property type="match status" value="1"/>
</dbReference>
<evidence type="ECO:0000256" key="2">
    <source>
        <dbReference type="ARBA" id="ARBA00023242"/>
    </source>
</evidence>
<dbReference type="Gene3D" id="3.30.160.360">
    <property type="match status" value="1"/>
</dbReference>
<accession>A0A1X2H5D1</accession>
<reference evidence="4 5" key="1">
    <citation type="submission" date="2016-07" db="EMBL/GenBank/DDBJ databases">
        <title>Pervasive Adenine N6-methylation of Active Genes in Fungi.</title>
        <authorList>
            <consortium name="DOE Joint Genome Institute"/>
            <person name="Mondo S.J."/>
            <person name="Dannebaum R.O."/>
            <person name="Kuo R.C."/>
            <person name="Labutti K."/>
            <person name="Haridas S."/>
            <person name="Kuo A."/>
            <person name="Salamov A."/>
            <person name="Ahrendt S.R."/>
            <person name="Lipzen A."/>
            <person name="Sullivan W."/>
            <person name="Andreopoulos W.B."/>
            <person name="Clum A."/>
            <person name="Lindquist E."/>
            <person name="Daum C."/>
            <person name="Ramamoorthy G.K."/>
            <person name="Gryganskyi A."/>
            <person name="Culley D."/>
            <person name="Magnuson J.K."/>
            <person name="James T.Y."/>
            <person name="O'Malley M.A."/>
            <person name="Stajich J.E."/>
            <person name="Spatafora J.W."/>
            <person name="Visel A."/>
            <person name="Grigoriev I.V."/>
        </authorList>
    </citation>
    <scope>NUCLEOTIDE SEQUENCE [LARGE SCALE GENOMIC DNA]</scope>
    <source>
        <strain evidence="4 5">NRRL 2496</strain>
    </source>
</reference>
<evidence type="ECO:0008006" key="6">
    <source>
        <dbReference type="Google" id="ProtNLM"/>
    </source>
</evidence>
<gene>
    <name evidence="4" type="ORF">BCR43DRAFT_497090</name>
</gene>
<dbReference type="OrthoDB" id="1928087at2759"/>
<dbReference type="AlphaFoldDB" id="A0A1X2H5D1"/>
<dbReference type="Pfam" id="PF05965">
    <property type="entry name" value="FYRC"/>
    <property type="match status" value="1"/>
</dbReference>
<feature type="compositionally biased region" description="Acidic residues" evidence="3">
    <location>
        <begin position="263"/>
        <end position="278"/>
    </location>
</feature>
<comment type="caution">
    <text evidence="4">The sequence shown here is derived from an EMBL/GenBank/DDBJ whole genome shotgun (WGS) entry which is preliminary data.</text>
</comment>
<feature type="region of interest" description="Disordered" evidence="3">
    <location>
        <begin position="259"/>
        <end position="278"/>
    </location>
</feature>
<sequence length="278" mass="31270">MTTERSLNDLKVSEYELKRQQMIAENQKLMEELGLANAALKSDTAMAAAMPAPPPRKKPRFQVNARPPADLFPSRASRRLKGEAPDDTVDLEELLDANDKLRQVEPVRQYIASKKSTFANPDSTYVPDALSVPFTLASIGTTIWDIGELKTGRGRSRYWSGRGCRYRHPYPVGFKATKAHFGNMYTMRIEEGANPEDGPIFTVQVNQTDTIFKGYTPTAPWTEACKKSRSQGTRVSGPLFYGFSDLITMRLIENMDNYKEAFSPEEPEEEEEEGKTEA</sequence>
<feature type="region of interest" description="Disordered" evidence="3">
    <location>
        <begin position="47"/>
        <end position="85"/>
    </location>
</feature>
<dbReference type="GO" id="GO:0005634">
    <property type="term" value="C:nucleus"/>
    <property type="evidence" value="ECO:0007669"/>
    <property type="project" value="UniProtKB-SubCell"/>
</dbReference>
<dbReference type="OMA" id="PWTEACK"/>
<keyword evidence="5" id="KW-1185">Reference proteome</keyword>
<evidence type="ECO:0000313" key="5">
    <source>
        <dbReference type="Proteomes" id="UP000242180"/>
    </source>
</evidence>